<dbReference type="RefSeq" id="WP_187218232.1">
    <property type="nucleotide sequence ID" value="NZ_JABVED010000001.1"/>
</dbReference>
<dbReference type="Gene3D" id="6.10.140.1430">
    <property type="match status" value="1"/>
</dbReference>
<keyword evidence="2" id="KW-1133">Transmembrane helix</keyword>
<comment type="caution">
    <text evidence="3">The sequence shown here is derived from an EMBL/GenBank/DDBJ whole genome shotgun (WGS) entry which is preliminary data.</text>
</comment>
<feature type="region of interest" description="Disordered" evidence="1">
    <location>
        <begin position="56"/>
        <end position="112"/>
    </location>
</feature>
<feature type="compositionally biased region" description="Basic and acidic residues" evidence="1">
    <location>
        <begin position="56"/>
        <end position="105"/>
    </location>
</feature>
<evidence type="ECO:0000256" key="2">
    <source>
        <dbReference type="SAM" id="Phobius"/>
    </source>
</evidence>
<gene>
    <name evidence="3" type="ORF">GPZ80_03305</name>
</gene>
<dbReference type="InterPro" id="IPR022062">
    <property type="entry name" value="DUF3618"/>
</dbReference>
<proteinExistence type="predicted"/>
<sequence length="167" mass="18722">MSRPDDLREDIQRVRGDLAETVDALVAKTEVRRRAEEKAHDVKDRAVHKAHELKERAAEKAHEVKEKAQEVKQRADSRAHEVKERVETKAHEVKDLAGRKTHDGETDAWGGQVDGRVDAVRHRADNPSGSHPLGQVTALVRRKPVQAGALGLLIGALIALITRRWER</sequence>
<accession>A0ABR7L0H8</accession>
<keyword evidence="4" id="KW-1185">Reference proteome</keyword>
<feature type="transmembrane region" description="Helical" evidence="2">
    <location>
        <begin position="145"/>
        <end position="162"/>
    </location>
</feature>
<keyword evidence="2" id="KW-0472">Membrane</keyword>
<reference evidence="3 4" key="1">
    <citation type="submission" date="2020-06" db="EMBL/GenBank/DDBJ databases">
        <title>Actinokineospora xiongansis sp. nov., isolated from soil of Baiyangdian.</title>
        <authorList>
            <person name="Zhang X."/>
        </authorList>
    </citation>
    <scope>NUCLEOTIDE SEQUENCE [LARGE SCALE GENOMIC DNA]</scope>
    <source>
        <strain evidence="3 4">HBU206404</strain>
    </source>
</reference>
<evidence type="ECO:0000313" key="3">
    <source>
        <dbReference type="EMBL" id="MBC6446200.1"/>
    </source>
</evidence>
<dbReference type="Pfam" id="PF12277">
    <property type="entry name" value="DUF3618"/>
    <property type="match status" value="1"/>
</dbReference>
<dbReference type="SUPFAM" id="SSF58113">
    <property type="entry name" value="Apolipoprotein A-I"/>
    <property type="match status" value="1"/>
</dbReference>
<evidence type="ECO:0000313" key="4">
    <source>
        <dbReference type="Proteomes" id="UP000734823"/>
    </source>
</evidence>
<name>A0ABR7L0H8_9PSEU</name>
<protein>
    <submittedName>
        <fullName evidence="3">DUF3618 domain-containing protein</fullName>
    </submittedName>
</protein>
<keyword evidence="2" id="KW-0812">Transmembrane</keyword>
<organism evidence="3 4">
    <name type="scientific">Actinokineospora xionganensis</name>
    <dbReference type="NCBI Taxonomy" id="2684470"/>
    <lineage>
        <taxon>Bacteria</taxon>
        <taxon>Bacillati</taxon>
        <taxon>Actinomycetota</taxon>
        <taxon>Actinomycetes</taxon>
        <taxon>Pseudonocardiales</taxon>
        <taxon>Pseudonocardiaceae</taxon>
        <taxon>Actinokineospora</taxon>
    </lineage>
</organism>
<evidence type="ECO:0000256" key="1">
    <source>
        <dbReference type="SAM" id="MobiDB-lite"/>
    </source>
</evidence>
<dbReference type="EMBL" id="JABVED010000001">
    <property type="protein sequence ID" value="MBC6446200.1"/>
    <property type="molecule type" value="Genomic_DNA"/>
</dbReference>
<dbReference type="Proteomes" id="UP000734823">
    <property type="component" value="Unassembled WGS sequence"/>
</dbReference>